<protein>
    <recommendedName>
        <fullName evidence="2">DUF732 domain-containing protein</fullName>
    </recommendedName>
</protein>
<dbReference type="Proteomes" id="UP000646523">
    <property type="component" value="Unassembled WGS sequence"/>
</dbReference>
<keyword evidence="4" id="KW-1185">Reference proteome</keyword>
<reference evidence="3" key="2">
    <citation type="submission" date="2020-09" db="EMBL/GenBank/DDBJ databases">
        <authorList>
            <person name="Sun Q."/>
            <person name="Zhou Y."/>
        </authorList>
    </citation>
    <scope>NUCLEOTIDE SEQUENCE</scope>
    <source>
        <strain evidence="3">CGMCC 4.7368</strain>
    </source>
</reference>
<name>A0A917YZS2_9ACTN</name>
<keyword evidence="1" id="KW-0472">Membrane</keyword>
<proteinExistence type="predicted"/>
<reference evidence="3" key="1">
    <citation type="journal article" date="2014" name="Int. J. Syst. Evol. Microbiol.">
        <title>Complete genome sequence of Corynebacterium casei LMG S-19264T (=DSM 44701T), isolated from a smear-ripened cheese.</title>
        <authorList>
            <consortium name="US DOE Joint Genome Institute (JGI-PGF)"/>
            <person name="Walter F."/>
            <person name="Albersmeier A."/>
            <person name="Kalinowski J."/>
            <person name="Ruckert C."/>
        </authorList>
    </citation>
    <scope>NUCLEOTIDE SEQUENCE</scope>
    <source>
        <strain evidence="3">CGMCC 4.7368</strain>
    </source>
</reference>
<dbReference type="EMBL" id="BMNH01000009">
    <property type="protein sequence ID" value="GGO70821.1"/>
    <property type="molecule type" value="Genomic_DNA"/>
</dbReference>
<evidence type="ECO:0000313" key="3">
    <source>
        <dbReference type="EMBL" id="GGO70821.1"/>
    </source>
</evidence>
<dbReference type="Pfam" id="PF05305">
    <property type="entry name" value="DUF732"/>
    <property type="match status" value="1"/>
</dbReference>
<evidence type="ECO:0000259" key="2">
    <source>
        <dbReference type="Pfam" id="PF05305"/>
    </source>
</evidence>
<gene>
    <name evidence="3" type="ORF">GCM10012289_35110</name>
</gene>
<accession>A0A917YZS2</accession>
<sequence length="150" mass="15945">MRSMGPQRSPEHRSSTSRRLRRGPLVWVSLTGIVVAGVAAALILALGTAPPFSGTSDRLPGAASGMVSGTPDPSGEQWSEFLARLDGIAPWLVAEEPRTLTRARATCLELVQGVPETEVVSNAQERFTDVTRHQAGQIVTAVRAWCAKGS</sequence>
<keyword evidence="1" id="KW-1133">Transmembrane helix</keyword>
<feature type="domain" description="DUF732" evidence="2">
    <location>
        <begin position="81"/>
        <end position="147"/>
    </location>
</feature>
<evidence type="ECO:0000256" key="1">
    <source>
        <dbReference type="SAM" id="Phobius"/>
    </source>
</evidence>
<evidence type="ECO:0000313" key="4">
    <source>
        <dbReference type="Proteomes" id="UP000646523"/>
    </source>
</evidence>
<dbReference type="AlphaFoldDB" id="A0A917YZS2"/>
<dbReference type="InterPro" id="IPR007969">
    <property type="entry name" value="DUF732"/>
</dbReference>
<feature type="transmembrane region" description="Helical" evidence="1">
    <location>
        <begin position="25"/>
        <end position="46"/>
    </location>
</feature>
<comment type="caution">
    <text evidence="3">The sequence shown here is derived from an EMBL/GenBank/DDBJ whole genome shotgun (WGS) entry which is preliminary data.</text>
</comment>
<keyword evidence="1" id="KW-0812">Transmembrane</keyword>
<organism evidence="3 4">
    <name type="scientific">Nonomuraea cavernae</name>
    <dbReference type="NCBI Taxonomy" id="2045107"/>
    <lineage>
        <taxon>Bacteria</taxon>
        <taxon>Bacillati</taxon>
        <taxon>Actinomycetota</taxon>
        <taxon>Actinomycetes</taxon>
        <taxon>Streptosporangiales</taxon>
        <taxon>Streptosporangiaceae</taxon>
        <taxon>Nonomuraea</taxon>
    </lineage>
</organism>